<reference evidence="1 2" key="1">
    <citation type="journal article" date="2018" name="Front. Plant Sci.">
        <title>Red Clover (Trifolium pratense) and Zigzag Clover (T. medium) - A Picture of Genomic Similarities and Differences.</title>
        <authorList>
            <person name="Dluhosova J."/>
            <person name="Istvanek J."/>
            <person name="Nedelnik J."/>
            <person name="Repkova J."/>
        </authorList>
    </citation>
    <scope>NUCLEOTIDE SEQUENCE [LARGE SCALE GENOMIC DNA]</scope>
    <source>
        <strain evidence="2">cv. 10/8</strain>
        <tissue evidence="1">Leaf</tissue>
    </source>
</reference>
<comment type="caution">
    <text evidence="1">The sequence shown here is derived from an EMBL/GenBank/DDBJ whole genome shotgun (WGS) entry which is preliminary data.</text>
</comment>
<dbReference type="AlphaFoldDB" id="A0A392PQM9"/>
<name>A0A392PQM9_9FABA</name>
<evidence type="ECO:0000313" key="1">
    <source>
        <dbReference type="EMBL" id="MCI14391.1"/>
    </source>
</evidence>
<proteinExistence type="predicted"/>
<organism evidence="1 2">
    <name type="scientific">Trifolium medium</name>
    <dbReference type="NCBI Taxonomy" id="97028"/>
    <lineage>
        <taxon>Eukaryota</taxon>
        <taxon>Viridiplantae</taxon>
        <taxon>Streptophyta</taxon>
        <taxon>Embryophyta</taxon>
        <taxon>Tracheophyta</taxon>
        <taxon>Spermatophyta</taxon>
        <taxon>Magnoliopsida</taxon>
        <taxon>eudicotyledons</taxon>
        <taxon>Gunneridae</taxon>
        <taxon>Pentapetalae</taxon>
        <taxon>rosids</taxon>
        <taxon>fabids</taxon>
        <taxon>Fabales</taxon>
        <taxon>Fabaceae</taxon>
        <taxon>Papilionoideae</taxon>
        <taxon>50 kb inversion clade</taxon>
        <taxon>NPAAA clade</taxon>
        <taxon>Hologalegina</taxon>
        <taxon>IRL clade</taxon>
        <taxon>Trifolieae</taxon>
        <taxon>Trifolium</taxon>
    </lineage>
</organism>
<keyword evidence="2" id="KW-1185">Reference proteome</keyword>
<protein>
    <submittedName>
        <fullName evidence="1">Uncharacterized protein</fullName>
    </submittedName>
</protein>
<dbReference type="EMBL" id="LXQA010092226">
    <property type="protein sequence ID" value="MCI14391.1"/>
    <property type="molecule type" value="Genomic_DNA"/>
</dbReference>
<evidence type="ECO:0000313" key="2">
    <source>
        <dbReference type="Proteomes" id="UP000265520"/>
    </source>
</evidence>
<feature type="non-terminal residue" evidence="1">
    <location>
        <position position="1"/>
    </location>
</feature>
<dbReference type="Proteomes" id="UP000265520">
    <property type="component" value="Unassembled WGS sequence"/>
</dbReference>
<sequence>LENETVEEMYLLEKLSIEPWSAHSEAYVPEALLQNLDLRVCLLLPESVLQTCRKDSSEAFQHICFSWILLCL</sequence>
<accession>A0A392PQM9</accession>